<dbReference type="EMBL" id="KL197709">
    <property type="protein sequence ID" value="KDQ64800.1"/>
    <property type="molecule type" value="Genomic_DNA"/>
</dbReference>
<dbReference type="Proteomes" id="UP000027265">
    <property type="component" value="Unassembled WGS sequence"/>
</dbReference>
<name>A0A067QF57_9AGAM</name>
<evidence type="ECO:0000313" key="2">
    <source>
        <dbReference type="EMBL" id="KDQ64800.1"/>
    </source>
</evidence>
<gene>
    <name evidence="2" type="ORF">JAAARDRAFT_52731</name>
</gene>
<feature type="coiled-coil region" evidence="1">
    <location>
        <begin position="68"/>
        <end position="102"/>
    </location>
</feature>
<reference evidence="3" key="1">
    <citation type="journal article" date="2014" name="Proc. Natl. Acad. Sci. U.S.A.">
        <title>Extensive sampling of basidiomycete genomes demonstrates inadequacy of the white-rot/brown-rot paradigm for wood decay fungi.</title>
        <authorList>
            <person name="Riley R."/>
            <person name="Salamov A.A."/>
            <person name="Brown D.W."/>
            <person name="Nagy L.G."/>
            <person name="Floudas D."/>
            <person name="Held B.W."/>
            <person name="Levasseur A."/>
            <person name="Lombard V."/>
            <person name="Morin E."/>
            <person name="Otillar R."/>
            <person name="Lindquist E.A."/>
            <person name="Sun H."/>
            <person name="LaButti K.M."/>
            <person name="Schmutz J."/>
            <person name="Jabbour D."/>
            <person name="Luo H."/>
            <person name="Baker S.E."/>
            <person name="Pisabarro A.G."/>
            <person name="Walton J.D."/>
            <person name="Blanchette R.A."/>
            <person name="Henrissat B."/>
            <person name="Martin F."/>
            <person name="Cullen D."/>
            <person name="Hibbett D.S."/>
            <person name="Grigoriev I.V."/>
        </authorList>
    </citation>
    <scope>NUCLEOTIDE SEQUENCE [LARGE SCALE GENOMIC DNA]</scope>
    <source>
        <strain evidence="3">MUCL 33604</strain>
    </source>
</reference>
<evidence type="ECO:0000256" key="1">
    <source>
        <dbReference type="SAM" id="Coils"/>
    </source>
</evidence>
<dbReference type="OrthoDB" id="3359404at2759"/>
<keyword evidence="3" id="KW-1185">Reference proteome</keyword>
<dbReference type="HOGENOM" id="CLU_152123_0_0_1"/>
<keyword evidence="1" id="KW-0175">Coiled coil</keyword>
<proteinExistence type="predicted"/>
<protein>
    <submittedName>
        <fullName evidence="2">Uncharacterized protein</fullName>
    </submittedName>
</protein>
<organism evidence="2 3">
    <name type="scientific">Jaapia argillacea MUCL 33604</name>
    <dbReference type="NCBI Taxonomy" id="933084"/>
    <lineage>
        <taxon>Eukaryota</taxon>
        <taxon>Fungi</taxon>
        <taxon>Dikarya</taxon>
        <taxon>Basidiomycota</taxon>
        <taxon>Agaricomycotina</taxon>
        <taxon>Agaricomycetes</taxon>
        <taxon>Agaricomycetidae</taxon>
        <taxon>Jaapiales</taxon>
        <taxon>Jaapiaceae</taxon>
        <taxon>Jaapia</taxon>
    </lineage>
</organism>
<sequence>MTSRGMASFQRFHHLRRTRVRIGQRGYASKSGEKSAHALWYEDVVPGMIPIAILGSAVYMGLQLLQTNLSHEKYLEEARARVKALEAEVDALQKEREQIELNPVSKHVSTSRGAATPTGRSWLSWW</sequence>
<evidence type="ECO:0000313" key="3">
    <source>
        <dbReference type="Proteomes" id="UP000027265"/>
    </source>
</evidence>
<dbReference type="AlphaFoldDB" id="A0A067QF57"/>
<accession>A0A067QF57</accession>
<dbReference type="InParanoid" id="A0A067QF57"/>